<proteinExistence type="predicted"/>
<dbReference type="Proteomes" id="UP000030762">
    <property type="component" value="Unassembled WGS sequence"/>
</dbReference>
<evidence type="ECO:0000313" key="3">
    <source>
        <dbReference type="EMBL" id="EQC38068.1"/>
    </source>
</evidence>
<dbReference type="InParanoid" id="T0RZV0"/>
<evidence type="ECO:0000256" key="1">
    <source>
        <dbReference type="SAM" id="MobiDB-lite"/>
    </source>
</evidence>
<dbReference type="OrthoDB" id="73937at2759"/>
<dbReference type="VEuPathDB" id="FungiDB:SDRG_04498"/>
<keyword evidence="4" id="KW-1185">Reference proteome</keyword>
<dbReference type="EMBL" id="JH767142">
    <property type="protein sequence ID" value="EQC38068.1"/>
    <property type="molecule type" value="Genomic_DNA"/>
</dbReference>
<name>T0RZV0_SAPDV</name>
<reference evidence="3 4" key="1">
    <citation type="submission" date="2012-04" db="EMBL/GenBank/DDBJ databases">
        <title>The Genome Sequence of Saprolegnia declina VS20.</title>
        <authorList>
            <consortium name="The Broad Institute Genome Sequencing Platform"/>
            <person name="Russ C."/>
            <person name="Nusbaum C."/>
            <person name="Tyler B."/>
            <person name="van West P."/>
            <person name="Dieguez-Uribeondo J."/>
            <person name="de Bruijn I."/>
            <person name="Tripathy S."/>
            <person name="Jiang R."/>
            <person name="Young S.K."/>
            <person name="Zeng Q."/>
            <person name="Gargeya S."/>
            <person name="Fitzgerald M."/>
            <person name="Haas B."/>
            <person name="Abouelleil A."/>
            <person name="Alvarado L."/>
            <person name="Arachchi H.M."/>
            <person name="Berlin A."/>
            <person name="Chapman S.B."/>
            <person name="Goldberg J."/>
            <person name="Griggs A."/>
            <person name="Gujja S."/>
            <person name="Hansen M."/>
            <person name="Howarth C."/>
            <person name="Imamovic A."/>
            <person name="Larimer J."/>
            <person name="McCowen C."/>
            <person name="Montmayeur A."/>
            <person name="Murphy C."/>
            <person name="Neiman D."/>
            <person name="Pearson M."/>
            <person name="Priest M."/>
            <person name="Roberts A."/>
            <person name="Saif S."/>
            <person name="Shea T."/>
            <person name="Sisk P."/>
            <person name="Sykes S."/>
            <person name="Wortman J."/>
            <person name="Nusbaum C."/>
            <person name="Birren B."/>
        </authorList>
    </citation>
    <scope>NUCLEOTIDE SEQUENCE [LARGE SCALE GENOMIC DNA]</scope>
    <source>
        <strain evidence="3 4">VS20</strain>
    </source>
</reference>
<evidence type="ECO:0000313" key="4">
    <source>
        <dbReference type="Proteomes" id="UP000030762"/>
    </source>
</evidence>
<protein>
    <submittedName>
        <fullName evidence="3">Uncharacterized protein</fullName>
    </submittedName>
</protein>
<sequence>MRWRMLLALAPLALGDAPLATYLEARANDSLLCVYLFNASAPFTSLLQDCPFGDLVPIAATPLSPRHGVFLRNTSSPHDAQLVSQSRAKASTIYTTAVGKGMTFELVARVYKPTPPNVNANLFALASPFDDCTNPGIRLEVSDRQLLVLIFYSLQSTPGGTMVCYEESFYSMTEADGACQVPVGTRDAPPPFVHLFASIVPDGGASWTTRFLISYVDATGLHTCASYNSMGGSQSAADLASVTGAYTLYIGNNAREPQARPPPRAARQFHGSTPAPTLPPTVLSLLQKGQDRLELLLPSSGGVFFSVNGKKVVDVDRDGIALGNNGTKYGLPQLTRLVSTAIDALGPTNALLKQKNATLAAIANTTVVDWARHPTHARYPPPNASVYMDVLFFAMAAVPMDAETLLARAQLSFPHFGLGRNRTLHIAQDTSTQLRLTEGAWNDPAAVLRLMAAPVRGTLQSCDALPTKLSAGDVVKDQCAIFIPPPGLANANMPLQNKYMVSQRREPFATVAYALAQEPFSVATGIDVFVDAAPAPAPTPPTAPTIVLVSPPYVVTSDAPYHGDAHFSMQLLSNADDPATLFRVTLTSATTGGALRSDTDGLASPTARSYCAFTPNSTALCLARDPKSDGVFYELHGERQSPTRLVFRGSLDQVRRALANVSLTNWRHAPHNASVRLQLQALESLETLVARTVVVHFRSGTTAHATTPCSNLFGFLPLCTESFGNGAVLSTLSLMALTACIRRRQSRTRQVARKKRQAAYQVSTQDEFTGILDQLLRIMLEPSLEGPTLLWRACRYAPEQLLCVETLVVVLSLQQAMPAFLAHLRNDPDTTDDVAVHARFFCKFMGRDWFNRVVAHAHGEVTTTFTDAFLHCVRQNLHSVPVEIRVLIHSIAPAPVVVLDWLLLPGLAAVAGYDEAAEVHACMETLRRGSADTRVRGILEALADQDAQYRPESKEPMVLHRDLLTHVLRHLHCLCAHHVDTMAKTAGAEVLDDALPPTGHRIRDVVLALGPISMDLPGLLALTAPGPLVYHP</sequence>
<accession>T0RZV0</accession>
<keyword evidence="2" id="KW-0732">Signal</keyword>
<dbReference type="RefSeq" id="XP_008608395.1">
    <property type="nucleotide sequence ID" value="XM_008610173.1"/>
</dbReference>
<dbReference type="AlphaFoldDB" id="T0RZV0"/>
<feature type="chain" id="PRO_5013266174" evidence="2">
    <location>
        <begin position="16"/>
        <end position="1032"/>
    </location>
</feature>
<feature type="signal peptide" evidence="2">
    <location>
        <begin position="1"/>
        <end position="15"/>
    </location>
</feature>
<dbReference type="OMA" id="PTHARYP"/>
<gene>
    <name evidence="3" type="ORF">SDRG_04498</name>
</gene>
<feature type="region of interest" description="Disordered" evidence="1">
    <location>
        <begin position="254"/>
        <end position="277"/>
    </location>
</feature>
<organism evidence="3 4">
    <name type="scientific">Saprolegnia diclina (strain VS20)</name>
    <dbReference type="NCBI Taxonomy" id="1156394"/>
    <lineage>
        <taxon>Eukaryota</taxon>
        <taxon>Sar</taxon>
        <taxon>Stramenopiles</taxon>
        <taxon>Oomycota</taxon>
        <taxon>Saprolegniomycetes</taxon>
        <taxon>Saprolegniales</taxon>
        <taxon>Saprolegniaceae</taxon>
        <taxon>Saprolegnia</taxon>
    </lineage>
</organism>
<dbReference type="GeneID" id="19945225"/>
<evidence type="ECO:0000256" key="2">
    <source>
        <dbReference type="SAM" id="SignalP"/>
    </source>
</evidence>